<dbReference type="PROSITE" id="PS51900">
    <property type="entry name" value="CB"/>
    <property type="match status" value="1"/>
</dbReference>
<feature type="domain" description="Core-binding (CB)" evidence="7">
    <location>
        <begin position="1"/>
        <end position="85"/>
    </location>
</feature>
<dbReference type="Pfam" id="PF13495">
    <property type="entry name" value="Phage_int_SAM_4"/>
    <property type="match status" value="1"/>
</dbReference>
<evidence type="ECO:0000256" key="5">
    <source>
        <dbReference type="PROSITE-ProRule" id="PRU01248"/>
    </source>
</evidence>
<evidence type="ECO:0000259" key="7">
    <source>
        <dbReference type="PROSITE" id="PS51900"/>
    </source>
</evidence>
<dbReference type="GO" id="GO:0015074">
    <property type="term" value="P:DNA integration"/>
    <property type="evidence" value="ECO:0007669"/>
    <property type="project" value="UniProtKB-KW"/>
</dbReference>
<evidence type="ECO:0000256" key="2">
    <source>
        <dbReference type="ARBA" id="ARBA00022908"/>
    </source>
</evidence>
<evidence type="ECO:0000256" key="3">
    <source>
        <dbReference type="ARBA" id="ARBA00023125"/>
    </source>
</evidence>
<keyword evidence="9" id="KW-1185">Reference proteome</keyword>
<dbReference type="Gene3D" id="1.10.443.10">
    <property type="entry name" value="Intergrase catalytic core"/>
    <property type="match status" value="1"/>
</dbReference>
<evidence type="ECO:0000256" key="1">
    <source>
        <dbReference type="ARBA" id="ARBA00008857"/>
    </source>
</evidence>
<dbReference type="HOGENOM" id="CLU_027562_9_5_5"/>
<dbReference type="InterPro" id="IPR011010">
    <property type="entry name" value="DNA_brk_join_enz"/>
</dbReference>
<dbReference type="InterPro" id="IPR050090">
    <property type="entry name" value="Tyrosine_recombinase_XerCD"/>
</dbReference>
<organism evidence="8 9">
    <name type="scientific">Leisingera methylohalidivorans DSM 14336</name>
    <dbReference type="NCBI Taxonomy" id="999552"/>
    <lineage>
        <taxon>Bacteria</taxon>
        <taxon>Pseudomonadati</taxon>
        <taxon>Pseudomonadota</taxon>
        <taxon>Alphaproteobacteria</taxon>
        <taxon>Rhodobacterales</taxon>
        <taxon>Roseobacteraceae</taxon>
        <taxon>Leisingera</taxon>
    </lineage>
</organism>
<dbReference type="RefSeq" id="WP_024091702.1">
    <property type="nucleotide sequence ID" value="NC_023135.1"/>
</dbReference>
<dbReference type="GO" id="GO:0006310">
    <property type="term" value="P:DNA recombination"/>
    <property type="evidence" value="ECO:0007669"/>
    <property type="project" value="UniProtKB-KW"/>
</dbReference>
<dbReference type="PATRIC" id="fig|999552.6.peg.3522"/>
<evidence type="ECO:0000256" key="4">
    <source>
        <dbReference type="ARBA" id="ARBA00023172"/>
    </source>
</evidence>
<dbReference type="Gene3D" id="1.10.150.130">
    <property type="match status" value="1"/>
</dbReference>
<dbReference type="OrthoDB" id="9801717at2"/>
<dbReference type="InterPro" id="IPR010998">
    <property type="entry name" value="Integrase_recombinase_N"/>
</dbReference>
<reference evidence="8 9" key="1">
    <citation type="submission" date="2013-09" db="EMBL/GenBank/DDBJ databases">
        <authorList>
            <consortium name="DOE Joint Genome Institute"/>
            <person name="Klenk H.-P."/>
            <person name="Huntemann M."/>
            <person name="Han J."/>
            <person name="Chen A."/>
            <person name="Kyrpides N."/>
            <person name="Mavromatis K."/>
            <person name="Markowitz V."/>
            <person name="Palaniappan K."/>
            <person name="Ivanova N."/>
            <person name="Schaumberg A."/>
            <person name="Pati A."/>
            <person name="Liolios K."/>
            <person name="Nordberg H.P."/>
            <person name="Cantor M.N."/>
            <person name="Hua S.X."/>
            <person name="Woyke T."/>
        </authorList>
    </citation>
    <scope>NUCLEOTIDE SEQUENCE [LARGE SCALE GENOMIC DNA]</scope>
    <source>
        <strain evidence="8 9">DSM 14336</strain>
    </source>
</reference>
<dbReference type="GO" id="GO:0003677">
    <property type="term" value="F:DNA binding"/>
    <property type="evidence" value="ECO:0007669"/>
    <property type="project" value="UniProtKB-UniRule"/>
</dbReference>
<dbReference type="InterPro" id="IPR004107">
    <property type="entry name" value="Integrase_SAM-like_N"/>
</dbReference>
<gene>
    <name evidence="8" type="ORF">METH_17730</name>
</gene>
<dbReference type="InterPro" id="IPR044068">
    <property type="entry name" value="CB"/>
</dbReference>
<evidence type="ECO:0000313" key="8">
    <source>
        <dbReference type="EMBL" id="AHD02227.1"/>
    </source>
</evidence>
<keyword evidence="4" id="KW-0233">DNA recombination</keyword>
<accession>V9VZA5</accession>
<comment type="similarity">
    <text evidence="1">Belongs to the 'phage' integrase family.</text>
</comment>
<evidence type="ECO:0000259" key="6">
    <source>
        <dbReference type="PROSITE" id="PS51898"/>
    </source>
</evidence>
<dbReference type="PROSITE" id="PS51898">
    <property type="entry name" value="TYR_RECOMBINASE"/>
    <property type="match status" value="1"/>
</dbReference>
<dbReference type="SUPFAM" id="SSF56349">
    <property type="entry name" value="DNA breaking-rejoining enzymes"/>
    <property type="match status" value="1"/>
</dbReference>
<dbReference type="InterPro" id="IPR013762">
    <property type="entry name" value="Integrase-like_cat_sf"/>
</dbReference>
<dbReference type="PANTHER" id="PTHR30349:SF64">
    <property type="entry name" value="PROPHAGE INTEGRASE INTD-RELATED"/>
    <property type="match status" value="1"/>
</dbReference>
<keyword evidence="3 5" id="KW-0238">DNA-binding</keyword>
<sequence length="300" mass="33940">MTEERVTRLRQRMIEDMNIRGLAEKTQKAHIRNVKHFAAFLGRSPDTAAPEELRSYQLKMTEDGVSASTFNVRIISLRFFFGVTCGREEMKRFMQFHRKPRKLPVVLSVEEVADLLAAVPGPGLKYRAALGISYGAGLRASEVCNLKVTDIDSDRMLIHVDDGKGGRDRKAMLSPNLLAFLRDYWRVSRPEGWLFPGKPKTNPLSPRQLNRAFTSAKHMAGIKKAATLHTLRHSFATHLLEANTDVRVIQVLLGHARLSTTARYTQVATKTIRSTVSPYEQIKLLQDETLRRGMNSAWGR</sequence>
<dbReference type="AlphaFoldDB" id="V9VZA5"/>
<dbReference type="STRING" id="999552.METH_17730"/>
<feature type="domain" description="Tyr recombinase" evidence="6">
    <location>
        <begin position="102"/>
        <end position="277"/>
    </location>
</feature>
<dbReference type="KEGG" id="lmd:METH_17730"/>
<dbReference type="Pfam" id="PF00589">
    <property type="entry name" value="Phage_integrase"/>
    <property type="match status" value="1"/>
</dbReference>
<protein>
    <submittedName>
        <fullName evidence="8">Integrase</fullName>
    </submittedName>
</protein>
<proteinExistence type="inferred from homology"/>
<evidence type="ECO:0000313" key="9">
    <source>
        <dbReference type="Proteomes" id="UP000018780"/>
    </source>
</evidence>
<dbReference type="Proteomes" id="UP000018780">
    <property type="component" value="Chromosome"/>
</dbReference>
<dbReference type="EMBL" id="CP006773">
    <property type="protein sequence ID" value="AHD02227.1"/>
    <property type="molecule type" value="Genomic_DNA"/>
</dbReference>
<keyword evidence="2" id="KW-0229">DNA integration</keyword>
<dbReference type="PANTHER" id="PTHR30349">
    <property type="entry name" value="PHAGE INTEGRASE-RELATED"/>
    <property type="match status" value="1"/>
</dbReference>
<dbReference type="InterPro" id="IPR002104">
    <property type="entry name" value="Integrase_catalytic"/>
</dbReference>
<name>V9VZA5_9RHOB</name>